<dbReference type="PANTHER" id="PTHR11679">
    <property type="entry name" value="VESICLE PROTEIN SORTING-ASSOCIATED"/>
    <property type="match status" value="1"/>
</dbReference>
<dbReference type="InterPro" id="IPR027482">
    <property type="entry name" value="Sec1-like_dom2"/>
</dbReference>
<dbReference type="Pfam" id="PF00995">
    <property type="entry name" value="Sec1"/>
    <property type="match status" value="1"/>
</dbReference>
<dbReference type="Gene3D" id="1.25.40.60">
    <property type="match status" value="1"/>
</dbReference>
<evidence type="ECO:0008006" key="4">
    <source>
        <dbReference type="Google" id="ProtNLM"/>
    </source>
</evidence>
<dbReference type="InterPro" id="IPR043154">
    <property type="entry name" value="Sec-1-like_dom1"/>
</dbReference>
<dbReference type="STRING" id="983967.A0A1E4T906"/>
<dbReference type="Gene3D" id="3.40.50.1910">
    <property type="match status" value="1"/>
</dbReference>
<accession>A0A1E4T906</accession>
<dbReference type="EMBL" id="KV453847">
    <property type="protein sequence ID" value="ODV88232.1"/>
    <property type="molecule type" value="Genomic_DNA"/>
</dbReference>
<gene>
    <name evidence="2" type="ORF">CANARDRAFT_192865</name>
</gene>
<organism evidence="2 3">
    <name type="scientific">[Candida] arabinofermentans NRRL YB-2248</name>
    <dbReference type="NCBI Taxonomy" id="983967"/>
    <lineage>
        <taxon>Eukaryota</taxon>
        <taxon>Fungi</taxon>
        <taxon>Dikarya</taxon>
        <taxon>Ascomycota</taxon>
        <taxon>Saccharomycotina</taxon>
        <taxon>Pichiomycetes</taxon>
        <taxon>Pichiales</taxon>
        <taxon>Pichiaceae</taxon>
        <taxon>Ogataea</taxon>
        <taxon>Ogataea/Candida clade</taxon>
    </lineage>
</organism>
<keyword evidence="3" id="KW-1185">Reference proteome</keyword>
<evidence type="ECO:0000256" key="1">
    <source>
        <dbReference type="ARBA" id="ARBA00009884"/>
    </source>
</evidence>
<proteinExistence type="inferred from homology"/>
<dbReference type="PIRSF" id="PIRSF005715">
    <property type="entry name" value="VPS45_Sec1"/>
    <property type="match status" value="1"/>
</dbReference>
<dbReference type="OrthoDB" id="10266265at2759"/>
<dbReference type="Gene3D" id="3.40.50.2060">
    <property type="match status" value="1"/>
</dbReference>
<protein>
    <recommendedName>
        <fullName evidence="4">Vacuolar protein sorting-associated protein 45</fullName>
    </recommendedName>
</protein>
<comment type="similarity">
    <text evidence="1">Belongs to the STXBP/unc-18/SEC1 family.</text>
</comment>
<reference evidence="3" key="1">
    <citation type="submission" date="2016-04" db="EMBL/GenBank/DDBJ databases">
        <title>Comparative genomics of biotechnologically important yeasts.</title>
        <authorList>
            <consortium name="DOE Joint Genome Institute"/>
            <person name="Riley R."/>
            <person name="Haridas S."/>
            <person name="Wolfe K.H."/>
            <person name="Lopes M.R."/>
            <person name="Hittinger C.T."/>
            <person name="Goker M."/>
            <person name="Salamov A."/>
            <person name="Wisecaver J."/>
            <person name="Long T.M."/>
            <person name="Aerts A.L."/>
            <person name="Barry K."/>
            <person name="Choi C."/>
            <person name="Clum A."/>
            <person name="Coughlan A.Y."/>
            <person name="Deshpande S."/>
            <person name="Douglass A.P."/>
            <person name="Hanson S.J."/>
            <person name="Klenk H.-P."/>
            <person name="Labutti K."/>
            <person name="Lapidus A."/>
            <person name="Lindquist E."/>
            <person name="Lipzen A."/>
            <person name="Meier-Kolthoff J.P."/>
            <person name="Ohm R.A."/>
            <person name="Otillar R.P."/>
            <person name="Pangilinan J."/>
            <person name="Peng Y."/>
            <person name="Rokas A."/>
            <person name="Rosa C.A."/>
            <person name="Scheuner C."/>
            <person name="Sibirny A.A."/>
            <person name="Slot J.C."/>
            <person name="Stielow J.B."/>
            <person name="Sun H."/>
            <person name="Kurtzman C.P."/>
            <person name="Blackwell M."/>
            <person name="Grigoriev I.V."/>
            <person name="Jeffries T.W."/>
        </authorList>
    </citation>
    <scope>NUCLEOTIDE SEQUENCE [LARGE SCALE GENOMIC DNA]</scope>
    <source>
        <strain evidence="3">NRRL YB-2248</strain>
    </source>
</reference>
<dbReference type="GO" id="GO:0016192">
    <property type="term" value="P:vesicle-mediated transport"/>
    <property type="evidence" value="ECO:0007669"/>
    <property type="project" value="InterPro"/>
</dbReference>
<dbReference type="InterPro" id="IPR043127">
    <property type="entry name" value="Sec-1-like_dom3a"/>
</dbReference>
<dbReference type="Gene3D" id="3.90.830.10">
    <property type="entry name" value="Syntaxin Binding Protein 1, Chain A, domain 2"/>
    <property type="match status" value="1"/>
</dbReference>
<evidence type="ECO:0000313" key="3">
    <source>
        <dbReference type="Proteomes" id="UP000094801"/>
    </source>
</evidence>
<dbReference type="AlphaFoldDB" id="A0A1E4T906"/>
<dbReference type="InterPro" id="IPR036045">
    <property type="entry name" value="Sec1-like_sf"/>
</dbReference>
<dbReference type="InterPro" id="IPR001619">
    <property type="entry name" value="Sec1-like"/>
</dbReference>
<dbReference type="SUPFAM" id="SSF56815">
    <property type="entry name" value="Sec1/munc18-like (SM) proteins"/>
    <property type="match status" value="1"/>
</dbReference>
<evidence type="ECO:0000313" key="2">
    <source>
        <dbReference type="EMBL" id="ODV88232.1"/>
    </source>
</evidence>
<sequence length="584" mass="66811">MLSKEDGSKDSKDAKNEIRVLLLDNQTSSIISMYTTQSELLRNEIYLMDKIDNFQRDKLRNLKCICFLKPDDHTVANLSKELTAPNYLSYEVYFNNIISNPRLERLAESDDMEMVTKVVEIFQDYYIINKQLFTSVNIDNPLSDVAIDSWQLPAFNESVESLMSLLLSVKFKPVIKYESNSKMCTKLANSINYEINSNSNLFNNLPAKDTPPLLLILDRKNDPITPLLSPWTYQSMIHELIGIRNNTVDLSSLPNVTEELKTIVINELQDQFYKDAMYSNFGELSESLRKFIEVYKSKTKTNSNIDSIKDMKFFLENYPEFKKTSLNLSKHMLLSTEIDRKINELRLWEIGELEQTMASNDDHHSDLAELENLLFDKKTTTAGAPLPPLKDNLKLKLLCIYALRYENHSNNQTTRLIKTLRQSGFPVEELQFVQVLLNYAGTRKRFSNEDDSIFDKIQNSGLVNGLNLKGNTDSGNVYMQHVPRLHAVLTKLFRNKLSLKNYPILKPTGLESYTSSDKIPPQEIVVYFVGGVTYEEARLIAELNRNNASLKIVLGSTNIVNSSKFISNLKRSGSNWTGSRASTT</sequence>
<dbReference type="Proteomes" id="UP000094801">
    <property type="component" value="Unassembled WGS sequence"/>
</dbReference>
<name>A0A1E4T906_9ASCO</name>